<dbReference type="Gene3D" id="2.30.180.10">
    <property type="entry name" value="FAS1 domain"/>
    <property type="match status" value="1"/>
</dbReference>
<dbReference type="PROSITE" id="PS51257">
    <property type="entry name" value="PROKAR_LIPOPROTEIN"/>
    <property type="match status" value="1"/>
</dbReference>
<evidence type="ECO:0000259" key="2">
    <source>
        <dbReference type="PROSITE" id="PS50213"/>
    </source>
</evidence>
<dbReference type="PROSITE" id="PS50213">
    <property type="entry name" value="FAS1"/>
    <property type="match status" value="1"/>
</dbReference>
<organism evidence="3 4">
    <name type="scientific">Spongisporangium articulatum</name>
    <dbReference type="NCBI Taxonomy" id="3362603"/>
    <lineage>
        <taxon>Bacteria</taxon>
        <taxon>Bacillati</taxon>
        <taxon>Actinomycetota</taxon>
        <taxon>Actinomycetes</taxon>
        <taxon>Kineosporiales</taxon>
        <taxon>Kineosporiaceae</taxon>
        <taxon>Spongisporangium</taxon>
    </lineage>
</organism>
<dbReference type="PANTHER" id="PTHR10900:SF77">
    <property type="entry name" value="FI19380P1"/>
    <property type="match status" value="1"/>
</dbReference>
<feature type="signal peptide" evidence="1">
    <location>
        <begin position="1"/>
        <end position="24"/>
    </location>
</feature>
<dbReference type="InterPro" id="IPR036378">
    <property type="entry name" value="FAS1_dom_sf"/>
</dbReference>
<feature type="chain" id="PRO_5047228388" evidence="1">
    <location>
        <begin position="25"/>
        <end position="215"/>
    </location>
</feature>
<dbReference type="Pfam" id="PF02469">
    <property type="entry name" value="Fasciclin"/>
    <property type="match status" value="1"/>
</dbReference>
<dbReference type="SUPFAM" id="SSF82153">
    <property type="entry name" value="FAS1 domain"/>
    <property type="match status" value="1"/>
</dbReference>
<name>A0ABW8APJ1_9ACTN</name>
<dbReference type="RefSeq" id="WP_398279427.1">
    <property type="nucleotide sequence ID" value="NZ_JBITLV010000003.1"/>
</dbReference>
<dbReference type="InterPro" id="IPR000782">
    <property type="entry name" value="FAS1_domain"/>
</dbReference>
<dbReference type="PANTHER" id="PTHR10900">
    <property type="entry name" value="PERIOSTIN-RELATED"/>
    <property type="match status" value="1"/>
</dbReference>
<gene>
    <name evidence="3" type="ORF">ACIB24_10755</name>
</gene>
<dbReference type="InterPro" id="IPR050904">
    <property type="entry name" value="Adhesion/Biosynth-related"/>
</dbReference>
<protein>
    <submittedName>
        <fullName evidence="3">Fasciclin domain-containing protein</fullName>
    </submittedName>
</protein>
<accession>A0ABW8APJ1</accession>
<sequence length="215" mass="21940">MRTSRRSVAVTGPLVAGLAVLTLAACGGGGGSTAAAAKPTASASKADPMDGLVGAGCEDYARQMPAGQGSLQGMSNSTLVKAASNNPMLTTLTAAVTGKLNSDVDLQKTLESGEFTVFAPVDDAFEKISRGKLARALGSEKLLNKVLTYHVLVGRMAPDQVDGKHETMEGETLRVSGAGNGLKVNGAPVICGGIRTENATIYLINTVLIPPSLNK</sequence>
<proteinExistence type="predicted"/>
<keyword evidence="4" id="KW-1185">Reference proteome</keyword>
<keyword evidence="1" id="KW-0732">Signal</keyword>
<dbReference type="SMART" id="SM00554">
    <property type="entry name" value="FAS1"/>
    <property type="match status" value="1"/>
</dbReference>
<feature type="domain" description="FAS1" evidence="2">
    <location>
        <begin position="76"/>
        <end position="208"/>
    </location>
</feature>
<dbReference type="Proteomes" id="UP001612915">
    <property type="component" value="Unassembled WGS sequence"/>
</dbReference>
<comment type="caution">
    <text evidence="3">The sequence shown here is derived from an EMBL/GenBank/DDBJ whole genome shotgun (WGS) entry which is preliminary data.</text>
</comment>
<dbReference type="EMBL" id="JBITLV010000003">
    <property type="protein sequence ID" value="MFI7587541.1"/>
    <property type="molecule type" value="Genomic_DNA"/>
</dbReference>
<evidence type="ECO:0000313" key="4">
    <source>
        <dbReference type="Proteomes" id="UP001612915"/>
    </source>
</evidence>
<reference evidence="3 4" key="1">
    <citation type="submission" date="2024-10" db="EMBL/GenBank/DDBJ databases">
        <title>The Natural Products Discovery Center: Release of the First 8490 Sequenced Strains for Exploring Actinobacteria Biosynthetic Diversity.</title>
        <authorList>
            <person name="Kalkreuter E."/>
            <person name="Kautsar S.A."/>
            <person name="Yang D."/>
            <person name="Bader C.D."/>
            <person name="Teijaro C.N."/>
            <person name="Fluegel L."/>
            <person name="Davis C.M."/>
            <person name="Simpson J.R."/>
            <person name="Lauterbach L."/>
            <person name="Steele A.D."/>
            <person name="Gui C."/>
            <person name="Meng S."/>
            <person name="Li G."/>
            <person name="Viehrig K."/>
            <person name="Ye F."/>
            <person name="Su P."/>
            <person name="Kiefer A.F."/>
            <person name="Nichols A."/>
            <person name="Cepeda A.J."/>
            <person name="Yan W."/>
            <person name="Fan B."/>
            <person name="Jiang Y."/>
            <person name="Adhikari A."/>
            <person name="Zheng C.-J."/>
            <person name="Schuster L."/>
            <person name="Cowan T.M."/>
            <person name="Smanski M.J."/>
            <person name="Chevrette M.G."/>
            <person name="De Carvalho L.P.S."/>
            <person name="Shen B."/>
        </authorList>
    </citation>
    <scope>NUCLEOTIDE SEQUENCE [LARGE SCALE GENOMIC DNA]</scope>
    <source>
        <strain evidence="3 4">NPDC049639</strain>
    </source>
</reference>
<evidence type="ECO:0000256" key="1">
    <source>
        <dbReference type="SAM" id="SignalP"/>
    </source>
</evidence>
<evidence type="ECO:0000313" key="3">
    <source>
        <dbReference type="EMBL" id="MFI7587541.1"/>
    </source>
</evidence>